<dbReference type="GeneID" id="116297114"/>
<keyword evidence="1" id="KW-0547">Nucleotide-binding</keyword>
<evidence type="ECO:0000313" key="5">
    <source>
        <dbReference type="RefSeq" id="XP_031561137.1"/>
    </source>
</evidence>
<dbReference type="Pfam" id="PF00025">
    <property type="entry name" value="Arf"/>
    <property type="match status" value="1"/>
</dbReference>
<evidence type="ECO:0000256" key="2">
    <source>
        <dbReference type="ARBA" id="ARBA00023134"/>
    </source>
</evidence>
<feature type="domain" description="F-box" evidence="3">
    <location>
        <begin position="70"/>
        <end position="116"/>
    </location>
</feature>
<dbReference type="SMART" id="SM00256">
    <property type="entry name" value="FBOX"/>
    <property type="match status" value="1"/>
</dbReference>
<dbReference type="KEGG" id="aten:116297114"/>
<dbReference type="GO" id="GO:0003924">
    <property type="term" value="F:GTPase activity"/>
    <property type="evidence" value="ECO:0007669"/>
    <property type="project" value="InterPro"/>
</dbReference>
<dbReference type="GO" id="GO:0019005">
    <property type="term" value="C:SCF ubiquitin ligase complex"/>
    <property type="evidence" value="ECO:0007669"/>
    <property type="project" value="TreeGrafter"/>
</dbReference>
<keyword evidence="4" id="KW-1185">Reference proteome</keyword>
<organism evidence="4 5">
    <name type="scientific">Actinia tenebrosa</name>
    <name type="common">Australian red waratah sea anemone</name>
    <dbReference type="NCBI Taxonomy" id="6105"/>
    <lineage>
        <taxon>Eukaryota</taxon>
        <taxon>Metazoa</taxon>
        <taxon>Cnidaria</taxon>
        <taxon>Anthozoa</taxon>
        <taxon>Hexacorallia</taxon>
        <taxon>Actiniaria</taxon>
        <taxon>Actiniidae</taxon>
        <taxon>Actinia</taxon>
    </lineage>
</organism>
<dbReference type="PANTHER" id="PTHR16008">
    <property type="entry name" value="F-BOX ONLY PROTEIN 4"/>
    <property type="match status" value="1"/>
</dbReference>
<dbReference type="InterPro" id="IPR039588">
    <property type="entry name" value="FBXO4"/>
</dbReference>
<name>A0A6P8I7U5_ACTTE</name>
<reference evidence="5" key="1">
    <citation type="submission" date="2025-08" db="UniProtKB">
        <authorList>
            <consortium name="RefSeq"/>
        </authorList>
    </citation>
    <scope>IDENTIFICATION</scope>
    <source>
        <tissue evidence="5">Tentacle</tissue>
    </source>
</reference>
<proteinExistence type="predicted"/>
<dbReference type="FunCoup" id="A0A6P8I7U5">
    <property type="interactions" value="281"/>
</dbReference>
<dbReference type="Gene3D" id="3.40.50.300">
    <property type="entry name" value="P-loop containing nucleotide triphosphate hydrolases"/>
    <property type="match status" value="1"/>
</dbReference>
<dbReference type="GO" id="GO:0031146">
    <property type="term" value="P:SCF-dependent proteasomal ubiquitin-dependent protein catabolic process"/>
    <property type="evidence" value="ECO:0007669"/>
    <property type="project" value="InterPro"/>
</dbReference>
<keyword evidence="2" id="KW-0342">GTP-binding</keyword>
<dbReference type="InterPro" id="IPR001810">
    <property type="entry name" value="F-box_dom"/>
</dbReference>
<dbReference type="Proteomes" id="UP000515163">
    <property type="component" value="Unplaced"/>
</dbReference>
<accession>A0A6P8I7U5</accession>
<dbReference type="SUPFAM" id="SSF81383">
    <property type="entry name" value="F-box domain"/>
    <property type="match status" value="1"/>
</dbReference>
<evidence type="ECO:0000259" key="3">
    <source>
        <dbReference type="PROSITE" id="PS50181"/>
    </source>
</evidence>
<dbReference type="Pfam" id="PF12937">
    <property type="entry name" value="F-box-like"/>
    <property type="match status" value="1"/>
</dbReference>
<protein>
    <submittedName>
        <fullName evidence="5">F-box only protein 4-like</fullName>
    </submittedName>
</protein>
<gene>
    <name evidence="5" type="primary">LOC116297114</name>
</gene>
<dbReference type="RefSeq" id="XP_031561137.1">
    <property type="nucleotide sequence ID" value="XM_031705277.1"/>
</dbReference>
<dbReference type="GO" id="GO:0000209">
    <property type="term" value="P:protein polyubiquitination"/>
    <property type="evidence" value="ECO:0007669"/>
    <property type="project" value="TreeGrafter"/>
</dbReference>
<dbReference type="InParanoid" id="A0A6P8I7U5"/>
<sequence length="403" mass="45579">MKDIDEEAVPSVEFNFDNIISAAAYSVRYITKLGQISFEETTMRELTVQPSKATTDYKKTIVVREPSMMECRFRDLPVNLQLLIFSYLDARTLCKIAPTCKYWKMLSEDKVLWAQRLSTDLKKWKCIGHMTYPPTYLETNTDLTTKEIYLRCCPSCQSLWQPKTNAMSSFASVFLNNLQNIPNLFTKKPLKVVMFGPGLESETKSLTQTILWGTKSPFQVTGLFAGEFEGVGSGVCLKLKKSKVELNLITLYGSTSAERERNAREGKERVSKLLAEKDNQDDDNHDDNAQPSAQVEVSHSVKELCKTVDAFIYVVNSSTEIRRVDSENQELNAVMNVNWSRPRVPLLVLSCVATKESQSLSCAQVVELLNMTQLNRPWQVNSVCVENLDGFLDGVSWLVKQAT</sequence>
<dbReference type="PANTHER" id="PTHR16008:SF4">
    <property type="entry name" value="F-BOX ONLY PROTEIN 4"/>
    <property type="match status" value="1"/>
</dbReference>
<evidence type="ECO:0000256" key="1">
    <source>
        <dbReference type="ARBA" id="ARBA00022741"/>
    </source>
</evidence>
<dbReference type="PROSITE" id="PS50181">
    <property type="entry name" value="FBOX"/>
    <property type="match status" value="1"/>
</dbReference>
<dbReference type="OrthoDB" id="3219396at2759"/>
<dbReference type="Gene3D" id="1.20.1280.50">
    <property type="match status" value="1"/>
</dbReference>
<dbReference type="InterPro" id="IPR027417">
    <property type="entry name" value="P-loop_NTPase"/>
</dbReference>
<evidence type="ECO:0000313" key="4">
    <source>
        <dbReference type="Proteomes" id="UP000515163"/>
    </source>
</evidence>
<dbReference type="AlphaFoldDB" id="A0A6P8I7U5"/>
<dbReference type="GO" id="GO:0005525">
    <property type="term" value="F:GTP binding"/>
    <property type="evidence" value="ECO:0007669"/>
    <property type="project" value="UniProtKB-KW"/>
</dbReference>
<dbReference type="InterPro" id="IPR006689">
    <property type="entry name" value="Small_GTPase_ARF/SAR"/>
</dbReference>
<dbReference type="InterPro" id="IPR036047">
    <property type="entry name" value="F-box-like_dom_sf"/>
</dbReference>